<dbReference type="AlphaFoldDB" id="A0A3S3PX56"/>
<comment type="caution">
    <text evidence="2">The sequence shown here is derived from an EMBL/GenBank/DDBJ whole genome shotgun (WGS) entry which is preliminary data.</text>
</comment>
<evidence type="ECO:0000313" key="3">
    <source>
        <dbReference type="Proteomes" id="UP000285301"/>
    </source>
</evidence>
<organism evidence="2 3">
    <name type="scientific">Dinothrombium tinctorium</name>
    <dbReference type="NCBI Taxonomy" id="1965070"/>
    <lineage>
        <taxon>Eukaryota</taxon>
        <taxon>Metazoa</taxon>
        <taxon>Ecdysozoa</taxon>
        <taxon>Arthropoda</taxon>
        <taxon>Chelicerata</taxon>
        <taxon>Arachnida</taxon>
        <taxon>Acari</taxon>
        <taxon>Acariformes</taxon>
        <taxon>Trombidiformes</taxon>
        <taxon>Prostigmata</taxon>
        <taxon>Anystina</taxon>
        <taxon>Parasitengona</taxon>
        <taxon>Trombidioidea</taxon>
        <taxon>Trombidiidae</taxon>
        <taxon>Dinothrombium</taxon>
    </lineage>
</organism>
<evidence type="ECO:0000313" key="2">
    <source>
        <dbReference type="EMBL" id="RWS18031.1"/>
    </source>
</evidence>
<dbReference type="STRING" id="1965070.A0A3S3PX56"/>
<name>A0A3S3PX56_9ACAR</name>
<dbReference type="InterPro" id="IPR038602">
    <property type="entry name" value="Mite_allergen_7_sf"/>
</dbReference>
<dbReference type="OrthoDB" id="6412801at2759"/>
<accession>A0A3S3PX56</accession>
<dbReference type="EMBL" id="NCKU01000005">
    <property type="protein sequence ID" value="RWS18031.1"/>
    <property type="molecule type" value="Genomic_DNA"/>
</dbReference>
<dbReference type="InterPro" id="IPR020234">
    <property type="entry name" value="Mite_allergen_group-7"/>
</dbReference>
<dbReference type="GO" id="GO:0005615">
    <property type="term" value="C:extracellular space"/>
    <property type="evidence" value="ECO:0007669"/>
    <property type="project" value="TreeGrafter"/>
</dbReference>
<dbReference type="InterPro" id="IPR010562">
    <property type="entry name" value="Haemolymph_juvenile_hormone-bd"/>
</dbReference>
<gene>
    <name evidence="2" type="ORF">B4U79_17225</name>
</gene>
<evidence type="ECO:0000256" key="1">
    <source>
        <dbReference type="SAM" id="SignalP"/>
    </source>
</evidence>
<dbReference type="InterPro" id="IPR038606">
    <property type="entry name" value="To_sf"/>
</dbReference>
<protein>
    <submittedName>
        <fullName evidence="2">Uncharacterized protein</fullName>
    </submittedName>
</protein>
<dbReference type="GO" id="GO:0008289">
    <property type="term" value="F:lipid binding"/>
    <property type="evidence" value="ECO:0007669"/>
    <property type="project" value="InterPro"/>
</dbReference>
<dbReference type="Gene3D" id="3.15.10.30">
    <property type="entry name" value="Haemolymph juvenile hormone binding protein"/>
    <property type="match status" value="1"/>
</dbReference>
<dbReference type="SMART" id="SM00700">
    <property type="entry name" value="JHBP"/>
    <property type="match status" value="1"/>
</dbReference>
<proteinExistence type="predicted"/>
<dbReference type="Proteomes" id="UP000285301">
    <property type="component" value="Unassembled WGS sequence"/>
</dbReference>
<dbReference type="SUPFAM" id="SSF55394">
    <property type="entry name" value="Bactericidal permeability-increasing protein, BPI"/>
    <property type="match status" value="1"/>
</dbReference>
<dbReference type="InterPro" id="IPR017943">
    <property type="entry name" value="Bactericidal_perm-incr_a/b_dom"/>
</dbReference>
<dbReference type="PANTHER" id="PTHR11008">
    <property type="entry name" value="PROTEIN TAKEOUT-LIKE PROTEIN"/>
    <property type="match status" value="1"/>
</dbReference>
<dbReference type="Pfam" id="PF06585">
    <property type="entry name" value="JHBP"/>
    <property type="match status" value="1"/>
</dbReference>
<feature type="chain" id="PRO_5018731610" evidence="1">
    <location>
        <begin position="16"/>
        <end position="447"/>
    </location>
</feature>
<keyword evidence="1" id="KW-0732">Signal</keyword>
<dbReference type="PANTHER" id="PTHR11008:SF9">
    <property type="entry name" value="PROTEIN TAKEOUT-LIKE PROTEIN"/>
    <property type="match status" value="1"/>
</dbReference>
<keyword evidence="3" id="KW-1185">Reference proteome</keyword>
<dbReference type="Pfam" id="PF16984">
    <property type="entry name" value="Grp7_allergen"/>
    <property type="match status" value="1"/>
</dbReference>
<reference evidence="2 3" key="1">
    <citation type="journal article" date="2018" name="Gigascience">
        <title>Genomes of trombidid mites reveal novel predicted allergens and laterally-transferred genes associated with secondary metabolism.</title>
        <authorList>
            <person name="Dong X."/>
            <person name="Chaisiri K."/>
            <person name="Xia D."/>
            <person name="Armstrong S.D."/>
            <person name="Fang Y."/>
            <person name="Donnelly M.J."/>
            <person name="Kadowaki T."/>
            <person name="McGarry J.W."/>
            <person name="Darby A.C."/>
            <person name="Makepeace B.L."/>
        </authorList>
    </citation>
    <scope>NUCLEOTIDE SEQUENCE [LARGE SCALE GENOMIC DNA]</scope>
    <source>
        <strain evidence="2">UoL-WK</strain>
    </source>
</reference>
<feature type="signal peptide" evidence="1">
    <location>
        <begin position="1"/>
        <end position="15"/>
    </location>
</feature>
<dbReference type="Gene3D" id="3.15.10.50">
    <property type="match status" value="1"/>
</dbReference>
<sequence>MKKQILLLLFVVCYAFEDTKESFTKQVLRKLAEGARSLRETQNKLFVDVNKIVSRVGNVLNRRDDPSEIIDEFLQDPYPIHDFNLSMNKNLAEITAQFKNVELRGLHRMRVQSMKFNLVNIHVKSAVTIPMLKLNGSYDLNGKVTFVRVNGNGEFWMKMRGIVIHAAASLKETKEGHLQVEQIALDFHTNDVSLHFENLMSKRWSNIYNILLNSINEVMFEEVKSILVNELEEKIKNKINEELLQLPKIKLHKGSTTLFDEILERSKNALRKDYEPLSLPDQTKDFATRVFKYNVSGELKLRNGAINGITTLTRTGEIMAEYRNNSVSLEADLGFENLTSSYSWSATLMHIGPSGTATVSVNSISAHLKLRQTLESAATPQLEDFQITNIRHLWVDITGLGTADYLMEIFINLISNAFKKSLANTVSNIVRNVIQNELTQISSGFIQ</sequence>